<reference evidence="16" key="1">
    <citation type="submission" date="2019-02" db="EMBL/GenBank/DDBJ databases">
        <authorList>
            <person name="Li S.-H."/>
        </authorList>
    </citation>
    <scope>NUCLEOTIDE SEQUENCE</scope>
    <source>
        <strain evidence="16">IMCC8485</strain>
    </source>
</reference>
<dbReference type="PANTHER" id="PTHR32552:SF81">
    <property type="entry name" value="TONB-DEPENDENT OUTER MEMBRANE RECEPTOR"/>
    <property type="match status" value="1"/>
</dbReference>
<keyword evidence="10 11" id="KW-0998">Cell outer membrane</keyword>
<evidence type="ECO:0000256" key="2">
    <source>
        <dbReference type="ARBA" id="ARBA00022448"/>
    </source>
</evidence>
<evidence type="ECO:0000256" key="5">
    <source>
        <dbReference type="ARBA" id="ARBA00022692"/>
    </source>
</evidence>
<keyword evidence="6" id="KW-0408">Iron</keyword>
<keyword evidence="5 11" id="KW-0812">Transmembrane</keyword>
<keyword evidence="17" id="KW-1185">Reference proteome</keyword>
<dbReference type="Gene3D" id="2.40.170.20">
    <property type="entry name" value="TonB-dependent receptor, beta-barrel domain"/>
    <property type="match status" value="1"/>
</dbReference>
<evidence type="ECO:0000256" key="12">
    <source>
        <dbReference type="RuleBase" id="RU003357"/>
    </source>
</evidence>
<dbReference type="Pfam" id="PF00593">
    <property type="entry name" value="TonB_dep_Rec_b-barrel"/>
    <property type="match status" value="1"/>
</dbReference>
<feature type="domain" description="TonB-dependent receptor plug" evidence="15">
    <location>
        <begin position="52"/>
        <end position="157"/>
    </location>
</feature>
<dbReference type="Pfam" id="PF07715">
    <property type="entry name" value="Plug"/>
    <property type="match status" value="1"/>
</dbReference>
<evidence type="ECO:0000256" key="6">
    <source>
        <dbReference type="ARBA" id="ARBA00023004"/>
    </source>
</evidence>
<keyword evidence="9 11" id="KW-0472">Membrane</keyword>
<dbReference type="PROSITE" id="PS52016">
    <property type="entry name" value="TONB_DEPENDENT_REC_3"/>
    <property type="match status" value="1"/>
</dbReference>
<keyword evidence="2 11" id="KW-0813">Transport</keyword>
<feature type="chain" id="PRO_5047490920" evidence="13">
    <location>
        <begin position="33"/>
        <end position="811"/>
    </location>
</feature>
<evidence type="ECO:0000256" key="7">
    <source>
        <dbReference type="ARBA" id="ARBA00023065"/>
    </source>
</evidence>
<comment type="subcellular location">
    <subcellularLocation>
        <location evidence="1 11">Cell outer membrane</location>
        <topology evidence="1 11">Multi-pass membrane protein</topology>
    </subcellularLocation>
</comment>
<evidence type="ECO:0000259" key="15">
    <source>
        <dbReference type="Pfam" id="PF07715"/>
    </source>
</evidence>
<keyword evidence="13" id="KW-0732">Signal</keyword>
<keyword evidence="16" id="KW-0675">Receptor</keyword>
<dbReference type="PANTHER" id="PTHR32552">
    <property type="entry name" value="FERRICHROME IRON RECEPTOR-RELATED"/>
    <property type="match status" value="1"/>
</dbReference>
<evidence type="ECO:0000256" key="3">
    <source>
        <dbReference type="ARBA" id="ARBA00022452"/>
    </source>
</evidence>
<dbReference type="EMBL" id="SHNP01000004">
    <property type="protein sequence ID" value="MCX2974581.1"/>
    <property type="molecule type" value="Genomic_DNA"/>
</dbReference>
<dbReference type="InterPro" id="IPR036942">
    <property type="entry name" value="Beta-barrel_TonB_sf"/>
</dbReference>
<dbReference type="RefSeq" id="WP_279253324.1">
    <property type="nucleotide sequence ID" value="NZ_SHNP01000004.1"/>
</dbReference>
<evidence type="ECO:0000256" key="1">
    <source>
        <dbReference type="ARBA" id="ARBA00004571"/>
    </source>
</evidence>
<proteinExistence type="inferred from homology"/>
<name>A0ABT3SYB6_9GAMM</name>
<comment type="caution">
    <text evidence="16">The sequence shown here is derived from an EMBL/GenBank/DDBJ whole genome shotgun (WGS) entry which is preliminary data.</text>
</comment>
<feature type="signal peptide" evidence="13">
    <location>
        <begin position="1"/>
        <end position="32"/>
    </location>
</feature>
<comment type="similarity">
    <text evidence="11 12">Belongs to the TonB-dependent receptor family.</text>
</comment>
<keyword evidence="7" id="KW-0406">Ion transport</keyword>
<protein>
    <submittedName>
        <fullName evidence="16">TonB-dependent receptor</fullName>
    </submittedName>
</protein>
<dbReference type="Proteomes" id="UP001143307">
    <property type="component" value="Unassembled WGS sequence"/>
</dbReference>
<feature type="domain" description="TonB-dependent receptor-like beta-barrel" evidence="14">
    <location>
        <begin position="348"/>
        <end position="772"/>
    </location>
</feature>
<evidence type="ECO:0000256" key="4">
    <source>
        <dbReference type="ARBA" id="ARBA00022496"/>
    </source>
</evidence>
<evidence type="ECO:0000256" key="8">
    <source>
        <dbReference type="ARBA" id="ARBA00023077"/>
    </source>
</evidence>
<evidence type="ECO:0000256" key="10">
    <source>
        <dbReference type="ARBA" id="ARBA00023237"/>
    </source>
</evidence>
<evidence type="ECO:0000259" key="14">
    <source>
        <dbReference type="Pfam" id="PF00593"/>
    </source>
</evidence>
<dbReference type="SUPFAM" id="SSF56935">
    <property type="entry name" value="Porins"/>
    <property type="match status" value="1"/>
</dbReference>
<dbReference type="InterPro" id="IPR012910">
    <property type="entry name" value="Plug_dom"/>
</dbReference>
<evidence type="ECO:0000256" key="13">
    <source>
        <dbReference type="SAM" id="SignalP"/>
    </source>
</evidence>
<organism evidence="16 17">
    <name type="scientific">Candidatus Seongchinamella marina</name>
    <dbReference type="NCBI Taxonomy" id="2518990"/>
    <lineage>
        <taxon>Bacteria</taxon>
        <taxon>Pseudomonadati</taxon>
        <taxon>Pseudomonadota</taxon>
        <taxon>Gammaproteobacteria</taxon>
        <taxon>Cellvibrionales</taxon>
        <taxon>Halieaceae</taxon>
        <taxon>Seongchinamella</taxon>
    </lineage>
</organism>
<accession>A0ABT3SYB6</accession>
<keyword evidence="4" id="KW-0410">Iron transport</keyword>
<evidence type="ECO:0000313" key="17">
    <source>
        <dbReference type="Proteomes" id="UP001143307"/>
    </source>
</evidence>
<evidence type="ECO:0000256" key="9">
    <source>
        <dbReference type="ARBA" id="ARBA00023136"/>
    </source>
</evidence>
<evidence type="ECO:0000256" key="11">
    <source>
        <dbReference type="PROSITE-ProRule" id="PRU01360"/>
    </source>
</evidence>
<keyword evidence="8 12" id="KW-0798">TonB box</keyword>
<dbReference type="InterPro" id="IPR000531">
    <property type="entry name" value="Beta-barrel_TonB"/>
</dbReference>
<sequence>MKQHGNALPRRAIWANLWLLAPLLTNTPTAWSQGASQLEEVIVTANRRQSSLLDTPIAISAFDAATLGKFSINSAQDLVARTPSLSMTGTPSKVSIRGVGRPNNALGSDPGVALYSDGVYTTEAGLFEYTNMFDTDRVEVLRGPQGTLYGRNAVGGAINIISMGPTITWKSKVNLELGNYDYQALQGLISGPITDQLSMVAAASSIKRSGFQEEVTSGEDFDDKDTRYLRLSFKYHWNNLWYSRIQFSDVDLNRRPSNGYRTLPFNTDYLQIVPDASSGAPLNLPGTFPGQNFVNFHQGYTKSNAAISDESKTQSDIIPVESTDTRSVYLLNEIALGNYRLKHLASYYEYDYAKRVDNDATNAADAGFSWSEIFLGNTPVSALTGIDHAPPMVTDNTAQEANFTSQDLQFYSELDGAINFVSGLYYYRSDEEQFFAVREDNDDVMAVYAFLGNLVGRNTSTENWLYRGNSNLITTTYAAYGQGTWDFSSQWRLTAGLRYSQDDKDGGDTTFVQWVGDGDISRKAKDNWDSVDWRLGLDYTFMSGQMLYGSLATGYRSGGFNFMKPTASTDVDRVAPEDLLSLELGYKGALIDNRLQLAAAAYFYDYQDLQVIRQDVVNGVALRSFSNADEAHAYGIEVEATALLNQYLSAGAAWSWNQTSYDEFASTDANACALGPLAQGNSDDPLCTEKQNLEGNSFPLTPEHKFSLWASAQWEWQWAQMSASVSYMYVGDQYMSPFNLDEYDKVKAWDRWDSQLSASYGPWSMTAFVKNIADERNWIFRERPSSVTHNYGPGTQLSAPRTWGLRLSHEL</sequence>
<gene>
    <name evidence="16" type="ORF">EYC87_13385</name>
</gene>
<evidence type="ECO:0000313" key="16">
    <source>
        <dbReference type="EMBL" id="MCX2974581.1"/>
    </source>
</evidence>
<dbReference type="InterPro" id="IPR039426">
    <property type="entry name" value="TonB-dep_rcpt-like"/>
</dbReference>
<keyword evidence="3 11" id="KW-1134">Transmembrane beta strand</keyword>